<dbReference type="InterPro" id="IPR050498">
    <property type="entry name" value="Ycf3"/>
</dbReference>
<name>A0A1E3XDH9_9BACT</name>
<protein>
    <submittedName>
        <fullName evidence="4">Uncharacterized protein</fullName>
    </submittedName>
</protein>
<accession>A0A1E3XDH9</accession>
<dbReference type="InterPro" id="IPR019734">
    <property type="entry name" value="TPR_rpt"/>
</dbReference>
<dbReference type="AlphaFoldDB" id="A0A1E3XDH9"/>
<gene>
    <name evidence="4" type="ORF">SCARUB_01206</name>
</gene>
<evidence type="ECO:0000313" key="4">
    <source>
        <dbReference type="EMBL" id="ODS33686.1"/>
    </source>
</evidence>
<dbReference type="SUPFAM" id="SSF48452">
    <property type="entry name" value="TPR-like"/>
    <property type="match status" value="1"/>
</dbReference>
<evidence type="ECO:0000256" key="3">
    <source>
        <dbReference type="PROSITE-ProRule" id="PRU00339"/>
    </source>
</evidence>
<keyword evidence="2 3" id="KW-0802">TPR repeat</keyword>
<sequence>MSLKEEDIKVRTLELAVDILKEDPKDNPENSVLRKFAIDIINEFTEKKLSKIDSIKTSESLKVSTDSASEFESWYDRGTGEYTNKRYDKAIISFARALEEKPEPQSAAYTYNYRGTAHVQLGEFKKAIEDYTEAIRLLPKYAIAHKNRGIVNYNINEQEKAFKNFSKASVLYIIKDDYQSALDISTEMLSLSIKTEDKAIPLYLECVAKKKINNENTSECKIVLNEILKKVSTLSWSSDEIETWLNKEQIEKETHTFIEEMTDSLKKHKK</sequence>
<dbReference type="Gene3D" id="1.25.40.10">
    <property type="entry name" value="Tetratricopeptide repeat domain"/>
    <property type="match status" value="1"/>
</dbReference>
<evidence type="ECO:0000256" key="2">
    <source>
        <dbReference type="ARBA" id="ARBA00022803"/>
    </source>
</evidence>
<proteinExistence type="predicted"/>
<dbReference type="Proteomes" id="UP000094056">
    <property type="component" value="Unassembled WGS sequence"/>
</dbReference>
<dbReference type="SMART" id="SM00028">
    <property type="entry name" value="TPR"/>
    <property type="match status" value="3"/>
</dbReference>
<dbReference type="PROSITE" id="PS50293">
    <property type="entry name" value="TPR_REGION"/>
    <property type="match status" value="1"/>
</dbReference>
<evidence type="ECO:0000313" key="5">
    <source>
        <dbReference type="Proteomes" id="UP000094056"/>
    </source>
</evidence>
<dbReference type="PANTHER" id="PTHR44858">
    <property type="entry name" value="TETRATRICOPEPTIDE REPEAT PROTEIN 6"/>
    <property type="match status" value="1"/>
</dbReference>
<dbReference type="Pfam" id="PF00515">
    <property type="entry name" value="TPR_1"/>
    <property type="match status" value="1"/>
</dbReference>
<feature type="repeat" description="TPR" evidence="3">
    <location>
        <begin position="71"/>
        <end position="104"/>
    </location>
</feature>
<dbReference type="PROSITE" id="PS50005">
    <property type="entry name" value="TPR"/>
    <property type="match status" value="2"/>
</dbReference>
<keyword evidence="1" id="KW-0677">Repeat</keyword>
<dbReference type="GO" id="GO:0009279">
    <property type="term" value="C:cell outer membrane"/>
    <property type="evidence" value="ECO:0007669"/>
    <property type="project" value="TreeGrafter"/>
</dbReference>
<comment type="caution">
    <text evidence="4">The sequence shown here is derived from an EMBL/GenBank/DDBJ whole genome shotgun (WGS) entry which is preliminary data.</text>
</comment>
<dbReference type="InterPro" id="IPR011990">
    <property type="entry name" value="TPR-like_helical_dom_sf"/>
</dbReference>
<feature type="repeat" description="TPR" evidence="3">
    <location>
        <begin position="108"/>
        <end position="141"/>
    </location>
</feature>
<dbReference type="PANTHER" id="PTHR44858:SF1">
    <property type="entry name" value="UDP-N-ACETYLGLUCOSAMINE--PEPTIDE N-ACETYLGLUCOSAMINYLTRANSFERASE SPINDLY-RELATED"/>
    <property type="match status" value="1"/>
</dbReference>
<organism evidence="4 5">
    <name type="scientific">Candidatus Scalindua rubra</name>
    <dbReference type="NCBI Taxonomy" id="1872076"/>
    <lineage>
        <taxon>Bacteria</taxon>
        <taxon>Pseudomonadati</taxon>
        <taxon>Planctomycetota</taxon>
        <taxon>Candidatus Brocadiia</taxon>
        <taxon>Candidatus Brocadiales</taxon>
        <taxon>Candidatus Scalinduaceae</taxon>
        <taxon>Candidatus Scalindua</taxon>
    </lineage>
</organism>
<evidence type="ECO:0000256" key="1">
    <source>
        <dbReference type="ARBA" id="ARBA00022737"/>
    </source>
</evidence>
<reference evidence="4 5" key="1">
    <citation type="submission" date="2016-07" db="EMBL/GenBank/DDBJ databases">
        <title>Draft genome of Scalindua rubra, obtained from a brine-seawater interface in the Red Sea, sheds light on salt adaptation in anammox bacteria.</title>
        <authorList>
            <person name="Speth D.R."/>
            <person name="Lagkouvardos I."/>
            <person name="Wang Y."/>
            <person name="Qian P.-Y."/>
            <person name="Dutilh B.E."/>
            <person name="Jetten M.S."/>
        </authorList>
    </citation>
    <scope>NUCLEOTIDE SEQUENCE [LARGE SCALE GENOMIC DNA]</scope>
    <source>
        <strain evidence="4">BSI-1</strain>
    </source>
</reference>
<dbReference type="EMBL" id="MAYW01000022">
    <property type="protein sequence ID" value="ODS33686.1"/>
    <property type="molecule type" value="Genomic_DNA"/>
</dbReference>
<dbReference type="GO" id="GO:0046813">
    <property type="term" value="P:receptor-mediated virion attachment to host cell"/>
    <property type="evidence" value="ECO:0007669"/>
    <property type="project" value="TreeGrafter"/>
</dbReference>